<keyword evidence="2" id="KW-1185">Reference proteome</keyword>
<dbReference type="Pfam" id="PF05284">
    <property type="entry name" value="DUF736"/>
    <property type="match status" value="1"/>
</dbReference>
<dbReference type="InterPro" id="IPR007948">
    <property type="entry name" value="DUF736"/>
</dbReference>
<sequence length="209" mass="22634">MAAQPPDAGIASLFPVFARPHQSGLGSMRVMPTESRTARRACRNGRLPIFFPRRAAVPREPKKTGGRPSSALLRAEGCGARRLSAPLAHRGRDGRGLEAKGRQAMAKIGSFKKVSGELKGDIVTLGLQAKAVRFVADSEASGNAPSHRIYVGDAEIGAAWEKRTSDDRPYLSVKLDDPSFVAPIFAQLFQAEDGGFDLVWNRPTRRARD</sequence>
<comment type="caution">
    <text evidence="1">The sequence shown here is derived from an EMBL/GenBank/DDBJ whole genome shotgun (WGS) entry which is preliminary data.</text>
</comment>
<protein>
    <recommendedName>
        <fullName evidence="3">DUF736 domain-containing protein</fullName>
    </recommendedName>
</protein>
<dbReference type="EMBL" id="BBQY01000045">
    <property type="protein sequence ID" value="GBH32742.1"/>
    <property type="molecule type" value="Genomic_DNA"/>
</dbReference>
<evidence type="ECO:0000313" key="1">
    <source>
        <dbReference type="EMBL" id="GBH32742.1"/>
    </source>
</evidence>
<accession>A0A401J7V6</accession>
<evidence type="ECO:0000313" key="2">
    <source>
        <dbReference type="Proteomes" id="UP000290975"/>
    </source>
</evidence>
<dbReference type="AlphaFoldDB" id="A0A401J7V6"/>
<reference evidence="1 2" key="1">
    <citation type="submission" date="2014-12" db="EMBL/GenBank/DDBJ databases">
        <title>Whole genome sequencing of Sphingobium xenophagum OW59.</title>
        <authorList>
            <person name="Ohta Y."/>
            <person name="Nishi S."/>
            <person name="Hatada Y."/>
        </authorList>
    </citation>
    <scope>NUCLEOTIDE SEQUENCE [LARGE SCALE GENOMIC DNA]</scope>
    <source>
        <strain evidence="1 2">OW59</strain>
    </source>
</reference>
<organism evidence="1 2">
    <name type="scientific">Sphingobium xenophagum</name>
    <dbReference type="NCBI Taxonomy" id="121428"/>
    <lineage>
        <taxon>Bacteria</taxon>
        <taxon>Pseudomonadati</taxon>
        <taxon>Pseudomonadota</taxon>
        <taxon>Alphaproteobacteria</taxon>
        <taxon>Sphingomonadales</taxon>
        <taxon>Sphingomonadaceae</taxon>
        <taxon>Sphingobium</taxon>
    </lineage>
</organism>
<dbReference type="Proteomes" id="UP000290975">
    <property type="component" value="Unassembled WGS sequence"/>
</dbReference>
<name>A0A401J7V6_SPHXE</name>
<dbReference type="STRING" id="1192759.GCA_000277525_02887"/>
<gene>
    <name evidence="1" type="ORF">MBESOW_P3973</name>
</gene>
<evidence type="ECO:0008006" key="3">
    <source>
        <dbReference type="Google" id="ProtNLM"/>
    </source>
</evidence>
<proteinExistence type="predicted"/>